<accession>A0A4Z2JAW7</accession>
<protein>
    <submittedName>
        <fullName evidence="2">Uncharacterized protein</fullName>
    </submittedName>
</protein>
<evidence type="ECO:0000313" key="3">
    <source>
        <dbReference type="Proteomes" id="UP000314294"/>
    </source>
</evidence>
<evidence type="ECO:0000256" key="1">
    <source>
        <dbReference type="SAM" id="MobiDB-lite"/>
    </source>
</evidence>
<dbReference type="Proteomes" id="UP000314294">
    <property type="component" value="Unassembled WGS sequence"/>
</dbReference>
<comment type="caution">
    <text evidence="2">The sequence shown here is derived from an EMBL/GenBank/DDBJ whole genome shotgun (WGS) entry which is preliminary data.</text>
</comment>
<reference evidence="2 3" key="1">
    <citation type="submission" date="2019-03" db="EMBL/GenBank/DDBJ databases">
        <title>First draft genome of Liparis tanakae, snailfish: a comprehensive survey of snailfish specific genes.</title>
        <authorList>
            <person name="Kim W."/>
            <person name="Song I."/>
            <person name="Jeong J.-H."/>
            <person name="Kim D."/>
            <person name="Kim S."/>
            <person name="Ryu S."/>
            <person name="Song J.Y."/>
            <person name="Lee S.K."/>
        </authorList>
    </citation>
    <scope>NUCLEOTIDE SEQUENCE [LARGE SCALE GENOMIC DNA]</scope>
    <source>
        <tissue evidence="2">Muscle</tissue>
    </source>
</reference>
<dbReference type="AlphaFoldDB" id="A0A4Z2JAW7"/>
<organism evidence="2 3">
    <name type="scientific">Liparis tanakae</name>
    <name type="common">Tanaka's snailfish</name>
    <dbReference type="NCBI Taxonomy" id="230148"/>
    <lineage>
        <taxon>Eukaryota</taxon>
        <taxon>Metazoa</taxon>
        <taxon>Chordata</taxon>
        <taxon>Craniata</taxon>
        <taxon>Vertebrata</taxon>
        <taxon>Euteleostomi</taxon>
        <taxon>Actinopterygii</taxon>
        <taxon>Neopterygii</taxon>
        <taxon>Teleostei</taxon>
        <taxon>Neoteleostei</taxon>
        <taxon>Acanthomorphata</taxon>
        <taxon>Eupercaria</taxon>
        <taxon>Perciformes</taxon>
        <taxon>Cottioidei</taxon>
        <taxon>Cottales</taxon>
        <taxon>Liparidae</taxon>
        <taxon>Liparis</taxon>
    </lineage>
</organism>
<name>A0A4Z2JAW7_9TELE</name>
<proteinExistence type="predicted"/>
<feature type="region of interest" description="Disordered" evidence="1">
    <location>
        <begin position="1"/>
        <end position="44"/>
    </location>
</feature>
<dbReference type="EMBL" id="SRLO01000011">
    <property type="protein sequence ID" value="TNN87147.1"/>
    <property type="molecule type" value="Genomic_DNA"/>
</dbReference>
<sequence>MIPTTSSTSSTLSSTSSSTSSSTFTSTSSTSSTAATTTTSSSFSSFSSFSSSSSSLSLSLSQHCPVLDSCAGGSSWKLIVAPSSGHSMGAVRWQTHGVSVWLCIHAARSQNLPAEPRGAATPRQSLSTLWRPEFTSVSTIGLAEIPIRQRLSLASILGGMSTRAVVFGYPDN</sequence>
<evidence type="ECO:0000313" key="2">
    <source>
        <dbReference type="EMBL" id="TNN87147.1"/>
    </source>
</evidence>
<keyword evidence="3" id="KW-1185">Reference proteome</keyword>
<gene>
    <name evidence="2" type="ORF">EYF80_002349</name>
</gene>